<dbReference type="Pfam" id="PF12669">
    <property type="entry name" value="FeoB_associated"/>
    <property type="match status" value="1"/>
</dbReference>
<dbReference type="AlphaFoldDB" id="A0A9D1XTM5"/>
<evidence type="ECO:0000256" key="1">
    <source>
        <dbReference type="SAM" id="Phobius"/>
    </source>
</evidence>
<name>A0A9D1XTM5_9BACT</name>
<proteinExistence type="predicted"/>
<keyword evidence="1" id="KW-0812">Transmembrane</keyword>
<evidence type="ECO:0000313" key="3">
    <source>
        <dbReference type="Proteomes" id="UP000823847"/>
    </source>
</evidence>
<gene>
    <name evidence="2" type="ORF">H9848_12075</name>
</gene>
<accession>A0A9D1XTM5</accession>
<keyword evidence="1" id="KW-0472">Membrane</keyword>
<reference evidence="2" key="2">
    <citation type="submission" date="2021-04" db="EMBL/GenBank/DDBJ databases">
        <authorList>
            <person name="Gilroy R."/>
        </authorList>
    </citation>
    <scope>NUCLEOTIDE SEQUENCE</scope>
    <source>
        <strain evidence="2">ChiHecec2B26-12326</strain>
    </source>
</reference>
<sequence>MWQEIAIWIIGALAVGYMARKIYRVFRRGKGPGGCHCGGCSGRCGCPVKNRPSKGE</sequence>
<keyword evidence="1" id="KW-1133">Transmembrane helix</keyword>
<comment type="caution">
    <text evidence="2">The sequence shown here is derived from an EMBL/GenBank/DDBJ whole genome shotgun (WGS) entry which is preliminary data.</text>
</comment>
<dbReference type="Proteomes" id="UP000823847">
    <property type="component" value="Unassembled WGS sequence"/>
</dbReference>
<feature type="transmembrane region" description="Helical" evidence="1">
    <location>
        <begin position="6"/>
        <end position="23"/>
    </location>
</feature>
<protein>
    <submittedName>
        <fullName evidence="2">FeoB-associated Cys-rich membrane protein</fullName>
    </submittedName>
</protein>
<organism evidence="2 3">
    <name type="scientific">Candidatus Parabacteroides intestinigallinarum</name>
    <dbReference type="NCBI Taxonomy" id="2838722"/>
    <lineage>
        <taxon>Bacteria</taxon>
        <taxon>Pseudomonadati</taxon>
        <taxon>Bacteroidota</taxon>
        <taxon>Bacteroidia</taxon>
        <taxon>Bacteroidales</taxon>
        <taxon>Tannerellaceae</taxon>
        <taxon>Parabacteroides</taxon>
    </lineage>
</organism>
<dbReference type="EMBL" id="DXEN01000088">
    <property type="protein sequence ID" value="HIX87323.1"/>
    <property type="molecule type" value="Genomic_DNA"/>
</dbReference>
<evidence type="ECO:0000313" key="2">
    <source>
        <dbReference type="EMBL" id="HIX87323.1"/>
    </source>
</evidence>
<reference evidence="2" key="1">
    <citation type="journal article" date="2021" name="PeerJ">
        <title>Extensive microbial diversity within the chicken gut microbiome revealed by metagenomics and culture.</title>
        <authorList>
            <person name="Gilroy R."/>
            <person name="Ravi A."/>
            <person name="Getino M."/>
            <person name="Pursley I."/>
            <person name="Horton D.L."/>
            <person name="Alikhan N.F."/>
            <person name="Baker D."/>
            <person name="Gharbi K."/>
            <person name="Hall N."/>
            <person name="Watson M."/>
            <person name="Adriaenssens E.M."/>
            <person name="Foster-Nyarko E."/>
            <person name="Jarju S."/>
            <person name="Secka A."/>
            <person name="Antonio M."/>
            <person name="Oren A."/>
            <person name="Chaudhuri R.R."/>
            <person name="La Ragione R."/>
            <person name="Hildebrand F."/>
            <person name="Pallen M.J."/>
        </authorList>
    </citation>
    <scope>NUCLEOTIDE SEQUENCE</scope>
    <source>
        <strain evidence="2">ChiHecec2B26-12326</strain>
    </source>
</reference>